<reference evidence="1" key="1">
    <citation type="journal article" date="2014" name="Front. Microbiol.">
        <title>High frequency of phylogenetically diverse reductive dehalogenase-homologous genes in deep subseafloor sedimentary metagenomes.</title>
        <authorList>
            <person name="Kawai M."/>
            <person name="Futagami T."/>
            <person name="Toyoda A."/>
            <person name="Takaki Y."/>
            <person name="Nishi S."/>
            <person name="Hori S."/>
            <person name="Arai W."/>
            <person name="Tsubouchi T."/>
            <person name="Morono Y."/>
            <person name="Uchiyama I."/>
            <person name="Ito T."/>
            <person name="Fujiyama A."/>
            <person name="Inagaki F."/>
            <person name="Takami H."/>
        </authorList>
    </citation>
    <scope>NUCLEOTIDE SEQUENCE</scope>
    <source>
        <strain evidence="1">Expedition CK06-06</strain>
    </source>
</reference>
<dbReference type="EMBL" id="BARV01027192">
    <property type="protein sequence ID" value="GAI34566.1"/>
    <property type="molecule type" value="Genomic_DNA"/>
</dbReference>
<proteinExistence type="predicted"/>
<organism evidence="1">
    <name type="scientific">marine sediment metagenome</name>
    <dbReference type="NCBI Taxonomy" id="412755"/>
    <lineage>
        <taxon>unclassified sequences</taxon>
        <taxon>metagenomes</taxon>
        <taxon>ecological metagenomes</taxon>
    </lineage>
</organism>
<sequence>MRITNIHGDIKQGKLDGQAYQLKDGRQMRRGISKKGGVVSKTQNRQRVLFKRALEWRAGLSIENRKNMESIAYRDNIRNQDGVIYDWSMLAMRLALARPTIRCIEL</sequence>
<gene>
    <name evidence="1" type="ORF">S06H3_43798</name>
</gene>
<dbReference type="AlphaFoldDB" id="X1NWI0"/>
<comment type="caution">
    <text evidence="1">The sequence shown here is derived from an EMBL/GenBank/DDBJ whole genome shotgun (WGS) entry which is preliminary data.</text>
</comment>
<name>X1NWI0_9ZZZZ</name>
<evidence type="ECO:0000313" key="1">
    <source>
        <dbReference type="EMBL" id="GAI34566.1"/>
    </source>
</evidence>
<protein>
    <submittedName>
        <fullName evidence="1">Uncharacterized protein</fullName>
    </submittedName>
</protein>
<accession>X1NWI0</accession>